<feature type="transmembrane region" description="Helical" evidence="6">
    <location>
        <begin position="343"/>
        <end position="367"/>
    </location>
</feature>
<feature type="transmembrane region" description="Helical" evidence="6">
    <location>
        <begin position="12"/>
        <end position="30"/>
    </location>
</feature>
<evidence type="ECO:0000259" key="7">
    <source>
        <dbReference type="PROSITE" id="PS50850"/>
    </source>
</evidence>
<keyword evidence="9" id="KW-1185">Reference proteome</keyword>
<proteinExistence type="predicted"/>
<feature type="domain" description="Major facilitator superfamily (MFS) profile" evidence="7">
    <location>
        <begin position="1"/>
        <end position="396"/>
    </location>
</feature>
<keyword evidence="2" id="KW-0813">Transport</keyword>
<protein>
    <submittedName>
        <fullName evidence="8">Putative MFS family arabinose efflux permease</fullName>
    </submittedName>
</protein>
<evidence type="ECO:0000256" key="5">
    <source>
        <dbReference type="ARBA" id="ARBA00023136"/>
    </source>
</evidence>
<evidence type="ECO:0000256" key="4">
    <source>
        <dbReference type="ARBA" id="ARBA00022989"/>
    </source>
</evidence>
<dbReference type="Gene3D" id="1.20.1250.20">
    <property type="entry name" value="MFS general substrate transporter like domains"/>
    <property type="match status" value="1"/>
</dbReference>
<sequence length="403" mass="44115">MKKHTLASHNINILFWSQFFGTISFIQPVLTLFYMERGLTEANILVVLMFWSGGVLLGEVPTGVFADRFGPKASFITGAFVKMASISILFFADNIGLFCLYSAINGISVTFFSGADEALIYESLKKSDEQNLMDSAMGKIQSAGFISMIAAVLFGSYMARDLQNEQFILLIALGLCFQVVEVIFLFFLKNPSDHLHYRENPFTQVAEGMKAIKKAPQLLVMFLNVTLVFIPAGAVFKNFDQPFLKDAGLPVEWIGVMYALSALMGFFASRSIHLMTKRFSRVFLMNATGLLAVGGLVLAASLGDILWTALGAFFLLTFVRAVRYPIYAQLSNDLIPSEVRATTISLLSILDSVCDLVIFGSLTGLAVMGLPKLFFACAAITLIGTLLPIRAAAQRSLSKKAIS</sequence>
<feature type="transmembrane region" description="Helical" evidence="6">
    <location>
        <begin position="373"/>
        <end position="393"/>
    </location>
</feature>
<dbReference type="SUPFAM" id="SSF103473">
    <property type="entry name" value="MFS general substrate transporter"/>
    <property type="match status" value="1"/>
</dbReference>
<evidence type="ECO:0000313" key="9">
    <source>
        <dbReference type="Proteomes" id="UP000255326"/>
    </source>
</evidence>
<evidence type="ECO:0000256" key="3">
    <source>
        <dbReference type="ARBA" id="ARBA00022692"/>
    </source>
</evidence>
<dbReference type="GO" id="GO:0022857">
    <property type="term" value="F:transmembrane transporter activity"/>
    <property type="evidence" value="ECO:0007669"/>
    <property type="project" value="InterPro"/>
</dbReference>
<feature type="transmembrane region" description="Helical" evidence="6">
    <location>
        <begin position="279"/>
        <end position="299"/>
    </location>
</feature>
<reference evidence="8 9" key="1">
    <citation type="submission" date="2018-07" db="EMBL/GenBank/DDBJ databases">
        <title>Genomic Encyclopedia of Type Strains, Phase IV (KMG-IV): sequencing the most valuable type-strain genomes for metagenomic binning, comparative biology and taxonomic classification.</title>
        <authorList>
            <person name="Goeker M."/>
        </authorList>
    </citation>
    <scope>NUCLEOTIDE SEQUENCE [LARGE SCALE GENOMIC DNA]</scope>
    <source>
        <strain evidence="8 9">DSM 25281</strain>
    </source>
</reference>
<name>A0A370GBQ7_9BACI</name>
<feature type="transmembrane region" description="Helical" evidence="6">
    <location>
        <begin position="166"/>
        <end position="188"/>
    </location>
</feature>
<feature type="transmembrane region" description="Helical" evidence="6">
    <location>
        <begin position="98"/>
        <end position="121"/>
    </location>
</feature>
<evidence type="ECO:0000256" key="2">
    <source>
        <dbReference type="ARBA" id="ARBA00022448"/>
    </source>
</evidence>
<comment type="subcellular location">
    <subcellularLocation>
        <location evidence="1">Cell membrane</location>
        <topology evidence="1">Multi-pass membrane protein</topology>
    </subcellularLocation>
</comment>
<dbReference type="PROSITE" id="PS50850">
    <property type="entry name" value="MFS"/>
    <property type="match status" value="1"/>
</dbReference>
<gene>
    <name evidence="8" type="ORF">DFR59_11452</name>
</gene>
<dbReference type="RefSeq" id="WP_114746662.1">
    <property type="nucleotide sequence ID" value="NZ_QQAY01000014.1"/>
</dbReference>
<dbReference type="EMBL" id="QQAY01000014">
    <property type="protein sequence ID" value="RDI39894.1"/>
    <property type="molecule type" value="Genomic_DNA"/>
</dbReference>
<evidence type="ECO:0000313" key="8">
    <source>
        <dbReference type="EMBL" id="RDI39894.1"/>
    </source>
</evidence>
<dbReference type="InterPro" id="IPR053160">
    <property type="entry name" value="MFS_DHA3_Transporter"/>
</dbReference>
<organism evidence="8 9">
    <name type="scientific">Falsibacillus pallidus</name>
    <dbReference type="NCBI Taxonomy" id="493781"/>
    <lineage>
        <taxon>Bacteria</taxon>
        <taxon>Bacillati</taxon>
        <taxon>Bacillota</taxon>
        <taxon>Bacilli</taxon>
        <taxon>Bacillales</taxon>
        <taxon>Bacillaceae</taxon>
        <taxon>Falsibacillus</taxon>
    </lineage>
</organism>
<feature type="transmembrane region" description="Helical" evidence="6">
    <location>
        <begin position="218"/>
        <end position="236"/>
    </location>
</feature>
<dbReference type="PANTHER" id="PTHR23530">
    <property type="entry name" value="TRANSPORT PROTEIN-RELATED"/>
    <property type="match status" value="1"/>
</dbReference>
<keyword evidence="3 6" id="KW-0812">Transmembrane</keyword>
<feature type="transmembrane region" description="Helical" evidence="6">
    <location>
        <begin position="42"/>
        <end position="66"/>
    </location>
</feature>
<dbReference type="OrthoDB" id="9816124at2"/>
<dbReference type="AlphaFoldDB" id="A0A370GBQ7"/>
<comment type="caution">
    <text evidence="8">The sequence shown here is derived from an EMBL/GenBank/DDBJ whole genome shotgun (WGS) entry which is preliminary data.</text>
</comment>
<dbReference type="InterPro" id="IPR036259">
    <property type="entry name" value="MFS_trans_sf"/>
</dbReference>
<dbReference type="Pfam" id="PF07690">
    <property type="entry name" value="MFS_1"/>
    <property type="match status" value="1"/>
</dbReference>
<keyword evidence="5 6" id="KW-0472">Membrane</keyword>
<evidence type="ECO:0000256" key="1">
    <source>
        <dbReference type="ARBA" id="ARBA00004651"/>
    </source>
</evidence>
<dbReference type="Proteomes" id="UP000255326">
    <property type="component" value="Unassembled WGS sequence"/>
</dbReference>
<keyword evidence="4 6" id="KW-1133">Transmembrane helix</keyword>
<feature type="transmembrane region" description="Helical" evidence="6">
    <location>
        <begin position="248"/>
        <end position="267"/>
    </location>
</feature>
<dbReference type="InterPro" id="IPR020846">
    <property type="entry name" value="MFS_dom"/>
</dbReference>
<accession>A0A370GBQ7</accession>
<dbReference type="GO" id="GO:0005886">
    <property type="term" value="C:plasma membrane"/>
    <property type="evidence" value="ECO:0007669"/>
    <property type="project" value="UniProtKB-SubCell"/>
</dbReference>
<dbReference type="PANTHER" id="PTHR23530:SF1">
    <property type="entry name" value="PERMEASE, MAJOR FACILITATOR SUPERFAMILY-RELATED"/>
    <property type="match status" value="1"/>
</dbReference>
<feature type="transmembrane region" description="Helical" evidence="6">
    <location>
        <begin position="305"/>
        <end position="322"/>
    </location>
</feature>
<evidence type="ECO:0000256" key="6">
    <source>
        <dbReference type="SAM" id="Phobius"/>
    </source>
</evidence>
<dbReference type="InterPro" id="IPR011701">
    <property type="entry name" value="MFS"/>
</dbReference>